<dbReference type="EMBL" id="JBFTWV010000024">
    <property type="protein sequence ID" value="KAL2796683.1"/>
    <property type="molecule type" value="Genomic_DNA"/>
</dbReference>
<keyword evidence="1" id="KW-0732">Signal</keyword>
<dbReference type="PANTHER" id="PTHR39603:SF1">
    <property type="entry name" value="CYANOVIRIN-N DOMAIN-CONTAINING PROTEIN"/>
    <property type="match status" value="1"/>
</dbReference>
<feature type="chain" id="PRO_5047011923" evidence="1">
    <location>
        <begin position="22"/>
        <end position="159"/>
    </location>
</feature>
<accession>A0ABR4GCC5</accession>
<comment type="caution">
    <text evidence="2">The sequence shown here is derived from an EMBL/GenBank/DDBJ whole genome shotgun (WGS) entry which is preliminary data.</text>
</comment>
<evidence type="ECO:0000256" key="1">
    <source>
        <dbReference type="SAM" id="SignalP"/>
    </source>
</evidence>
<keyword evidence="3" id="KW-1185">Reference proteome</keyword>
<sequence>MYIPTGTLLLTLFAATTSTLAAPAPGPGPAIPTIPTSDIDPVPDLLALPLDKRWALSCQDNGGGYRPVGEAQACVNFLLNKGGAPCRVENSNSVFCRSGDTVITGSNIYARPGGVSSTCRDVALGAQRVIDSCTTPQGFVAGNDAANGNGDLIVAINRV</sequence>
<dbReference type="Proteomes" id="UP001610563">
    <property type="component" value="Unassembled WGS sequence"/>
</dbReference>
<name>A0ABR4GCC5_9EURO</name>
<organism evidence="2 3">
    <name type="scientific">Aspergillus keveii</name>
    <dbReference type="NCBI Taxonomy" id="714993"/>
    <lineage>
        <taxon>Eukaryota</taxon>
        <taxon>Fungi</taxon>
        <taxon>Dikarya</taxon>
        <taxon>Ascomycota</taxon>
        <taxon>Pezizomycotina</taxon>
        <taxon>Eurotiomycetes</taxon>
        <taxon>Eurotiomycetidae</taxon>
        <taxon>Eurotiales</taxon>
        <taxon>Aspergillaceae</taxon>
        <taxon>Aspergillus</taxon>
        <taxon>Aspergillus subgen. Nidulantes</taxon>
    </lineage>
</organism>
<evidence type="ECO:0000313" key="2">
    <source>
        <dbReference type="EMBL" id="KAL2796683.1"/>
    </source>
</evidence>
<protein>
    <submittedName>
        <fullName evidence="2">Uncharacterized protein</fullName>
    </submittedName>
</protein>
<proteinExistence type="predicted"/>
<feature type="signal peptide" evidence="1">
    <location>
        <begin position="1"/>
        <end position="21"/>
    </location>
</feature>
<evidence type="ECO:0000313" key="3">
    <source>
        <dbReference type="Proteomes" id="UP001610563"/>
    </source>
</evidence>
<gene>
    <name evidence="2" type="ORF">BJX66DRAFT_128263</name>
</gene>
<dbReference type="PANTHER" id="PTHR39603">
    <property type="entry name" value="CYANOVIRIN-N DOMAIN-CONTAINING PROTEIN"/>
    <property type="match status" value="1"/>
</dbReference>
<reference evidence="2 3" key="1">
    <citation type="submission" date="2024-07" db="EMBL/GenBank/DDBJ databases">
        <title>Section-level genome sequencing and comparative genomics of Aspergillus sections Usti and Cavernicolus.</title>
        <authorList>
            <consortium name="Lawrence Berkeley National Laboratory"/>
            <person name="Nybo J.L."/>
            <person name="Vesth T.C."/>
            <person name="Theobald S."/>
            <person name="Frisvad J.C."/>
            <person name="Larsen T.O."/>
            <person name="Kjaerboelling I."/>
            <person name="Rothschild-Mancinelli K."/>
            <person name="Lyhne E.K."/>
            <person name="Kogle M.E."/>
            <person name="Barry K."/>
            <person name="Clum A."/>
            <person name="Na H."/>
            <person name="Ledsgaard L."/>
            <person name="Lin J."/>
            <person name="Lipzen A."/>
            <person name="Kuo A."/>
            <person name="Riley R."/>
            <person name="Mondo S."/>
            <person name="Labutti K."/>
            <person name="Haridas S."/>
            <person name="Pangalinan J."/>
            <person name="Salamov A.A."/>
            <person name="Simmons B.A."/>
            <person name="Magnuson J.K."/>
            <person name="Chen J."/>
            <person name="Drula E."/>
            <person name="Henrissat B."/>
            <person name="Wiebenga A."/>
            <person name="Lubbers R.J."/>
            <person name="Gomes A.C."/>
            <person name="Makela M.R."/>
            <person name="Stajich J."/>
            <person name="Grigoriev I.V."/>
            <person name="Mortensen U.H."/>
            <person name="De Vries R.P."/>
            <person name="Baker S.E."/>
            <person name="Andersen M.R."/>
        </authorList>
    </citation>
    <scope>NUCLEOTIDE SEQUENCE [LARGE SCALE GENOMIC DNA]</scope>
    <source>
        <strain evidence="2 3">CBS 209.92</strain>
    </source>
</reference>